<comment type="subcellular location">
    <subcellularLocation>
        <location evidence="1">Cell membrane</location>
        <topology evidence="1">Single-pass membrane protein</topology>
    </subcellularLocation>
</comment>
<organism evidence="24 25">
    <name type="scientific">Morella rubra</name>
    <name type="common">Chinese bayberry</name>
    <dbReference type="NCBI Taxonomy" id="262757"/>
    <lineage>
        <taxon>Eukaryota</taxon>
        <taxon>Viridiplantae</taxon>
        <taxon>Streptophyta</taxon>
        <taxon>Embryophyta</taxon>
        <taxon>Tracheophyta</taxon>
        <taxon>Spermatophyta</taxon>
        <taxon>Magnoliopsida</taxon>
        <taxon>eudicotyledons</taxon>
        <taxon>Gunneridae</taxon>
        <taxon>Pentapetalae</taxon>
        <taxon>rosids</taxon>
        <taxon>fabids</taxon>
        <taxon>Fagales</taxon>
        <taxon>Myricaceae</taxon>
        <taxon>Morella</taxon>
    </lineage>
</organism>
<dbReference type="FunFam" id="1.10.510.10:FF:000358">
    <property type="entry name" value="Putative leucine-rich repeat receptor-like serine/threonine-protein kinase"/>
    <property type="match status" value="1"/>
</dbReference>
<protein>
    <recommendedName>
        <fullName evidence="3">non-specific serine/threonine protein kinase</fullName>
        <ecNumber evidence="3">2.7.11.1</ecNumber>
    </recommendedName>
</protein>
<dbReference type="SUPFAM" id="SSF52058">
    <property type="entry name" value="L domain-like"/>
    <property type="match status" value="2"/>
</dbReference>
<keyword evidence="18" id="KW-0325">Glycoprotein</keyword>
<dbReference type="GO" id="GO:0005886">
    <property type="term" value="C:plasma membrane"/>
    <property type="evidence" value="ECO:0007669"/>
    <property type="project" value="UniProtKB-SubCell"/>
</dbReference>
<evidence type="ECO:0000256" key="17">
    <source>
        <dbReference type="ARBA" id="ARBA00023170"/>
    </source>
</evidence>
<keyword evidence="10" id="KW-0732">Signal</keyword>
<dbReference type="PROSITE" id="PS51450">
    <property type="entry name" value="LRR"/>
    <property type="match status" value="1"/>
</dbReference>
<dbReference type="InterPro" id="IPR008271">
    <property type="entry name" value="Ser/Thr_kinase_AS"/>
</dbReference>
<keyword evidence="5" id="KW-0723">Serine/threonine-protein kinase</keyword>
<dbReference type="OrthoDB" id="676979at2759"/>
<dbReference type="InterPro" id="IPR011009">
    <property type="entry name" value="Kinase-like_dom_sf"/>
</dbReference>
<dbReference type="Pfam" id="PF23598">
    <property type="entry name" value="LRR_14"/>
    <property type="match status" value="1"/>
</dbReference>
<dbReference type="InterPro" id="IPR003591">
    <property type="entry name" value="Leu-rich_rpt_typical-subtyp"/>
</dbReference>
<comment type="caution">
    <text evidence="24">The sequence shown here is derived from an EMBL/GenBank/DDBJ whole genome shotgun (WGS) entry which is preliminary data.</text>
</comment>
<dbReference type="GO" id="GO:0005524">
    <property type="term" value="F:ATP binding"/>
    <property type="evidence" value="ECO:0007669"/>
    <property type="project" value="UniProtKB-UniRule"/>
</dbReference>
<keyword evidence="15 22" id="KW-1133">Transmembrane helix</keyword>
<evidence type="ECO:0000256" key="19">
    <source>
        <dbReference type="ARBA" id="ARBA00047899"/>
    </source>
</evidence>
<comment type="catalytic activity">
    <reaction evidence="20">
        <text>L-seryl-[protein] + ATP = O-phospho-L-seryl-[protein] + ADP + H(+)</text>
        <dbReference type="Rhea" id="RHEA:17989"/>
        <dbReference type="Rhea" id="RHEA-COMP:9863"/>
        <dbReference type="Rhea" id="RHEA-COMP:11604"/>
        <dbReference type="ChEBI" id="CHEBI:15378"/>
        <dbReference type="ChEBI" id="CHEBI:29999"/>
        <dbReference type="ChEBI" id="CHEBI:30616"/>
        <dbReference type="ChEBI" id="CHEBI:83421"/>
        <dbReference type="ChEBI" id="CHEBI:456216"/>
        <dbReference type="EC" id="2.7.11.1"/>
    </reaction>
</comment>
<dbReference type="Proteomes" id="UP000516437">
    <property type="component" value="Chromosome 2"/>
</dbReference>
<dbReference type="AlphaFoldDB" id="A0A6A1WKF6"/>
<keyword evidence="25" id="KW-1185">Reference proteome</keyword>
<keyword evidence="11" id="KW-0677">Repeat</keyword>
<feature type="transmembrane region" description="Helical" evidence="22">
    <location>
        <begin position="663"/>
        <end position="685"/>
    </location>
</feature>
<dbReference type="InterPro" id="IPR013210">
    <property type="entry name" value="LRR_N_plant-typ"/>
</dbReference>
<evidence type="ECO:0000256" key="3">
    <source>
        <dbReference type="ARBA" id="ARBA00012513"/>
    </source>
</evidence>
<keyword evidence="7" id="KW-0433">Leucine-rich repeat</keyword>
<reference evidence="24 25" key="1">
    <citation type="journal article" date="2019" name="Plant Biotechnol. J.">
        <title>The red bayberry genome and genetic basis of sex determination.</title>
        <authorList>
            <person name="Jia H.M."/>
            <person name="Jia H.J."/>
            <person name="Cai Q.L."/>
            <person name="Wang Y."/>
            <person name="Zhao H.B."/>
            <person name="Yang W.F."/>
            <person name="Wang G.Y."/>
            <person name="Li Y.H."/>
            <person name="Zhan D.L."/>
            <person name="Shen Y.T."/>
            <person name="Niu Q.F."/>
            <person name="Chang L."/>
            <person name="Qiu J."/>
            <person name="Zhao L."/>
            <person name="Xie H.B."/>
            <person name="Fu W.Y."/>
            <person name="Jin J."/>
            <person name="Li X.W."/>
            <person name="Jiao Y."/>
            <person name="Zhou C.C."/>
            <person name="Tu T."/>
            <person name="Chai C.Y."/>
            <person name="Gao J.L."/>
            <person name="Fan L.J."/>
            <person name="van de Weg E."/>
            <person name="Wang J.Y."/>
            <person name="Gao Z.S."/>
        </authorList>
    </citation>
    <scope>NUCLEOTIDE SEQUENCE [LARGE SCALE GENOMIC DNA]</scope>
    <source>
        <tissue evidence="24">Leaves</tissue>
    </source>
</reference>
<keyword evidence="16 22" id="KW-0472">Membrane</keyword>
<evidence type="ECO:0000256" key="21">
    <source>
        <dbReference type="PROSITE-ProRule" id="PRU10141"/>
    </source>
</evidence>
<evidence type="ECO:0000256" key="13">
    <source>
        <dbReference type="ARBA" id="ARBA00022777"/>
    </source>
</evidence>
<dbReference type="InterPro" id="IPR055414">
    <property type="entry name" value="LRR_R13L4/SHOC2-like"/>
</dbReference>
<evidence type="ECO:0000256" key="2">
    <source>
        <dbReference type="ARBA" id="ARBA00008684"/>
    </source>
</evidence>
<dbReference type="PROSITE" id="PS00108">
    <property type="entry name" value="PROTEIN_KINASE_ST"/>
    <property type="match status" value="1"/>
</dbReference>
<feature type="domain" description="Protein kinase" evidence="23">
    <location>
        <begin position="721"/>
        <end position="1060"/>
    </location>
</feature>
<keyword evidence="14 21" id="KW-0067">ATP-binding</keyword>
<accession>A0A6A1WKF6</accession>
<evidence type="ECO:0000313" key="24">
    <source>
        <dbReference type="EMBL" id="KAB1224327.1"/>
    </source>
</evidence>
<proteinExistence type="inferred from homology"/>
<keyword evidence="8" id="KW-0808">Transferase</keyword>
<dbReference type="InterPro" id="IPR000719">
    <property type="entry name" value="Prot_kinase_dom"/>
</dbReference>
<evidence type="ECO:0000256" key="10">
    <source>
        <dbReference type="ARBA" id="ARBA00022729"/>
    </source>
</evidence>
<dbReference type="Pfam" id="PF13855">
    <property type="entry name" value="LRR_8"/>
    <property type="match status" value="1"/>
</dbReference>
<dbReference type="EC" id="2.7.11.1" evidence="3"/>
<comment type="similarity">
    <text evidence="2">Belongs to the protein kinase superfamily. Ser/Thr protein kinase family.</text>
</comment>
<evidence type="ECO:0000256" key="16">
    <source>
        <dbReference type="ARBA" id="ARBA00023136"/>
    </source>
</evidence>
<dbReference type="FunFam" id="3.80.10.10:FF:000095">
    <property type="entry name" value="LRR receptor-like serine/threonine-protein kinase GSO1"/>
    <property type="match status" value="1"/>
</dbReference>
<evidence type="ECO:0000256" key="6">
    <source>
        <dbReference type="ARBA" id="ARBA00022553"/>
    </source>
</evidence>
<dbReference type="InterPro" id="IPR017441">
    <property type="entry name" value="Protein_kinase_ATP_BS"/>
</dbReference>
<evidence type="ECO:0000256" key="11">
    <source>
        <dbReference type="ARBA" id="ARBA00022737"/>
    </source>
</evidence>
<evidence type="ECO:0000259" key="23">
    <source>
        <dbReference type="PROSITE" id="PS50011"/>
    </source>
</evidence>
<dbReference type="Pfam" id="PF08263">
    <property type="entry name" value="LRRNT_2"/>
    <property type="match status" value="1"/>
</dbReference>
<evidence type="ECO:0000256" key="12">
    <source>
        <dbReference type="ARBA" id="ARBA00022741"/>
    </source>
</evidence>
<dbReference type="PROSITE" id="PS50011">
    <property type="entry name" value="PROTEIN_KINASE_DOM"/>
    <property type="match status" value="1"/>
</dbReference>
<dbReference type="SMART" id="SM00220">
    <property type="entry name" value="S_TKc"/>
    <property type="match status" value="1"/>
</dbReference>
<keyword evidence="9 22" id="KW-0812">Transmembrane</keyword>
<evidence type="ECO:0000256" key="20">
    <source>
        <dbReference type="ARBA" id="ARBA00048679"/>
    </source>
</evidence>
<gene>
    <name evidence="24" type="ORF">CJ030_MR2G025969</name>
</gene>
<evidence type="ECO:0000256" key="8">
    <source>
        <dbReference type="ARBA" id="ARBA00022679"/>
    </source>
</evidence>
<dbReference type="Pfam" id="PF00560">
    <property type="entry name" value="LRR_1"/>
    <property type="match status" value="5"/>
</dbReference>
<evidence type="ECO:0000256" key="1">
    <source>
        <dbReference type="ARBA" id="ARBA00004162"/>
    </source>
</evidence>
<evidence type="ECO:0000256" key="7">
    <source>
        <dbReference type="ARBA" id="ARBA00022614"/>
    </source>
</evidence>
<dbReference type="Pfam" id="PF00069">
    <property type="entry name" value="Pkinase"/>
    <property type="match status" value="1"/>
</dbReference>
<sequence length="1106" mass="120793">MMSSLPHKTSILHCSFMFYTIFLTGFISLLLSPSLTHAATTLNGNETDRLALLALKARIITDPFGIMSSWNESLSFCNWVGVTCGSRHQRVTFLNLSFHGLVGSLSPQIGNLSFLTGLNLELNYFNGEIPQEVGRLFRLKYLNLTNNSFSGEIPANLSGCSSLIWLRLGFNKFSGKIPFQLGSLQKLERVQLHYNNLSGPLPEHLGNLSSVRSLSLAVNSLEGTIPDTLGRLKTLEFLGLGVNQISGMVPPSIFNISSIQRLSLPYNQLHGNLPLDLGFNLPNLLVLNVGHNQFNGPLPASLSNASNLLELDTNGSNFTGKITIDFGGLPSLWWLVLASNSLGKGEADDLNFFKSLSNCRNLKMMDLSDNQLGGTLPYSIANLSTKLVSLRLGRNQLTGSIPTVVQNIVNLTELTMEKNHLTGEIPAIIGNLRMLRRMDFSENAFSGHIPSSLANATQLYSLHLEKNLLTGTIPSNLGNLLYLQELDLSRNFLNGTIPKSIMSLSSLSISLNLAQNQLTGSLPTEVGNLNNLGFLDISENKLSGGIPSSLGSCVKMEQLHMASNSFEGTIPESFSSLRGLQDLDLSHNNLSGQIPNYFELISLVHLNLSFNDFQGEVPSEGVFKNASAISIAGNSRLCGGLPELKMPPCKTSKSNKGRTSRGLGLMIGLLSALLGLVLIMSLLVIHRLKHIRRQPSTATASTTDLLLNISYRSLLEATSGFSSANLIGAGSFGSVYKGILHPSERVVAIKVLNLHRQGASRSFMAECEALRNIRHRNLVKLLTACSSIDFQGNDFKALIYEFIPNGSLESWLHSDPKADEKHDDLRILSLIQRLNIAIDVASALDYLHHQSYTSIVHCDLKPSNILLDNNLSAHVGDFGLSRVVAEASNGSHLNQSSSVGLKGTVGYAAPGTFYCDVIAKSARLCTLSLFQQLIRHGKQVSKEGDVYSYGILLLEMFTGKRPTDDMFKDGLNLHNVVETALPEGISEILDPLFVSGEAEEAEETISEDNSKVDRMKKDQLQESLVAILRVGVACSEESARDRMKISDAIKELQRVRDSLLYLGWTETEGDIVGASYGCMDFYACVPLSNQTGDTYVPFYSYLRRLS</sequence>
<dbReference type="SMART" id="SM00369">
    <property type="entry name" value="LRR_TYP"/>
    <property type="match status" value="5"/>
</dbReference>
<dbReference type="FunFam" id="3.30.200.20:FF:000432">
    <property type="entry name" value="LRR receptor-like serine/threonine-protein kinase EFR"/>
    <property type="match status" value="1"/>
</dbReference>
<dbReference type="PROSITE" id="PS00107">
    <property type="entry name" value="PROTEIN_KINASE_ATP"/>
    <property type="match status" value="1"/>
</dbReference>
<dbReference type="SUPFAM" id="SSF56112">
    <property type="entry name" value="Protein kinase-like (PK-like)"/>
    <property type="match status" value="1"/>
</dbReference>
<dbReference type="Gene3D" id="3.80.10.10">
    <property type="entry name" value="Ribonuclease Inhibitor"/>
    <property type="match status" value="3"/>
</dbReference>
<evidence type="ECO:0000256" key="9">
    <source>
        <dbReference type="ARBA" id="ARBA00022692"/>
    </source>
</evidence>
<dbReference type="PANTHER" id="PTHR27008">
    <property type="entry name" value="OS04G0122200 PROTEIN"/>
    <property type="match status" value="1"/>
</dbReference>
<dbReference type="InterPro" id="IPR051809">
    <property type="entry name" value="Plant_receptor-like_S/T_kinase"/>
</dbReference>
<dbReference type="FunFam" id="3.80.10.10:FF:000317">
    <property type="entry name" value="Inactive leucine-rich repeat receptor-like protein kinase"/>
    <property type="match status" value="1"/>
</dbReference>
<evidence type="ECO:0000256" key="15">
    <source>
        <dbReference type="ARBA" id="ARBA00022989"/>
    </source>
</evidence>
<dbReference type="InterPro" id="IPR032675">
    <property type="entry name" value="LRR_dom_sf"/>
</dbReference>
<evidence type="ECO:0000256" key="22">
    <source>
        <dbReference type="SAM" id="Phobius"/>
    </source>
</evidence>
<keyword evidence="4" id="KW-1003">Cell membrane</keyword>
<evidence type="ECO:0000256" key="5">
    <source>
        <dbReference type="ARBA" id="ARBA00022527"/>
    </source>
</evidence>
<dbReference type="Gene3D" id="3.30.200.20">
    <property type="entry name" value="Phosphorylase Kinase, domain 1"/>
    <property type="match status" value="1"/>
</dbReference>
<dbReference type="PANTHER" id="PTHR27008:SF598">
    <property type="entry name" value="RECEPTOR-LIKE SERINE_THREONINE-PROTEIN KINASE, PUTATIVE-RELATED"/>
    <property type="match status" value="1"/>
</dbReference>
<evidence type="ECO:0000313" key="25">
    <source>
        <dbReference type="Proteomes" id="UP000516437"/>
    </source>
</evidence>
<dbReference type="GO" id="GO:0004674">
    <property type="term" value="F:protein serine/threonine kinase activity"/>
    <property type="evidence" value="ECO:0007669"/>
    <property type="project" value="UniProtKB-KW"/>
</dbReference>
<feature type="binding site" evidence="21">
    <location>
        <position position="750"/>
    </location>
    <ligand>
        <name>ATP</name>
        <dbReference type="ChEBI" id="CHEBI:30616"/>
    </ligand>
</feature>
<dbReference type="EMBL" id="RXIC02000020">
    <property type="protein sequence ID" value="KAB1224327.1"/>
    <property type="molecule type" value="Genomic_DNA"/>
</dbReference>
<evidence type="ECO:0000256" key="14">
    <source>
        <dbReference type="ARBA" id="ARBA00022840"/>
    </source>
</evidence>
<name>A0A6A1WKF6_9ROSI</name>
<keyword evidence="17" id="KW-0675">Receptor</keyword>
<keyword evidence="6" id="KW-0597">Phosphoprotein</keyword>
<keyword evidence="13" id="KW-0418">Kinase</keyword>
<dbReference type="Gene3D" id="1.10.510.10">
    <property type="entry name" value="Transferase(Phosphotransferase) domain 1"/>
    <property type="match status" value="1"/>
</dbReference>
<evidence type="ECO:0000256" key="4">
    <source>
        <dbReference type="ARBA" id="ARBA00022475"/>
    </source>
</evidence>
<comment type="catalytic activity">
    <reaction evidence="19">
        <text>L-threonyl-[protein] + ATP = O-phospho-L-threonyl-[protein] + ADP + H(+)</text>
        <dbReference type="Rhea" id="RHEA:46608"/>
        <dbReference type="Rhea" id="RHEA-COMP:11060"/>
        <dbReference type="Rhea" id="RHEA-COMP:11605"/>
        <dbReference type="ChEBI" id="CHEBI:15378"/>
        <dbReference type="ChEBI" id="CHEBI:30013"/>
        <dbReference type="ChEBI" id="CHEBI:30616"/>
        <dbReference type="ChEBI" id="CHEBI:61977"/>
        <dbReference type="ChEBI" id="CHEBI:456216"/>
        <dbReference type="EC" id="2.7.11.1"/>
    </reaction>
</comment>
<evidence type="ECO:0000256" key="18">
    <source>
        <dbReference type="ARBA" id="ARBA00023180"/>
    </source>
</evidence>
<keyword evidence="12 21" id="KW-0547">Nucleotide-binding</keyword>
<dbReference type="InterPro" id="IPR001611">
    <property type="entry name" value="Leu-rich_rpt"/>
</dbReference>